<protein>
    <submittedName>
        <fullName evidence="1">Uncharacterized protein</fullName>
    </submittedName>
</protein>
<name>A0ABX2XF02_9FLAO</name>
<dbReference type="Proteomes" id="UP000093343">
    <property type="component" value="Unassembled WGS sequence"/>
</dbReference>
<gene>
    <name evidence="1" type="ORF">FLP_18940</name>
</gene>
<evidence type="ECO:0000313" key="1">
    <source>
        <dbReference type="EMBL" id="OCB70742.1"/>
    </source>
</evidence>
<dbReference type="RefSeq" id="WP_083195908.1">
    <property type="nucleotide sequence ID" value="NZ_LVEN01000042.1"/>
</dbReference>
<dbReference type="EMBL" id="LVEN01000042">
    <property type="protein sequence ID" value="OCB70742.1"/>
    <property type="molecule type" value="Genomic_DNA"/>
</dbReference>
<evidence type="ECO:0000313" key="2">
    <source>
        <dbReference type="Proteomes" id="UP000093343"/>
    </source>
</evidence>
<proteinExistence type="predicted"/>
<comment type="caution">
    <text evidence="1">The sequence shown here is derived from an EMBL/GenBank/DDBJ whole genome shotgun (WGS) entry which is preliminary data.</text>
</comment>
<keyword evidence="2" id="KW-1185">Reference proteome</keyword>
<reference evidence="2" key="1">
    <citation type="submission" date="2016-03" db="EMBL/GenBank/DDBJ databases">
        <title>Draft genome sequence of Paenibacillus glacialis DSM 22343.</title>
        <authorList>
            <person name="Shin S.-K."/>
            <person name="Yi H."/>
        </authorList>
    </citation>
    <scope>NUCLEOTIDE SEQUENCE [LARGE SCALE GENOMIC DNA]</scope>
    <source>
        <strain evidence="2">CCUG 60099</strain>
    </source>
</reference>
<sequence length="109" mass="12644">MDIENRGRFQAQGQKLEESVNWAQVDPLYHCQAIVFIENLKNKLTRRDLKIRKNAFAECIDYVNKANKKGGIPAVHNKSFPKNYKERVDLEVHKGVAFLTKSKTQKNEI</sequence>
<accession>A0ABX2XF02</accession>
<organism evidence="1 2">
    <name type="scientific">Flavobacterium piscis</name>
    <dbReference type="NCBI Taxonomy" id="1114874"/>
    <lineage>
        <taxon>Bacteria</taxon>
        <taxon>Pseudomonadati</taxon>
        <taxon>Bacteroidota</taxon>
        <taxon>Flavobacteriia</taxon>
        <taxon>Flavobacteriales</taxon>
        <taxon>Flavobacteriaceae</taxon>
        <taxon>Flavobacterium</taxon>
    </lineage>
</organism>